<name>A0ABV4GYT6_9ACTN</name>
<gene>
    <name evidence="3" type="ORF">AB2L27_06740</name>
</gene>
<feature type="domain" description="YbaK/aminoacyl-tRNA synthetase-associated" evidence="2">
    <location>
        <begin position="89"/>
        <end position="207"/>
    </location>
</feature>
<evidence type="ECO:0000256" key="1">
    <source>
        <dbReference type="SAM" id="MobiDB-lite"/>
    </source>
</evidence>
<sequence length="216" mass="22124">MTTGTACRAVVAGPGVRVRRTFAKLGGIVPRRRGLDRSGPRARAGADHDGGPRRTTPAGGVAVHRNAVAVARALREAGAEGEVVELAASTRTAGRTAQALGCPAGAVASGQVFLADGEPVLVLASGDHRVDVEATAAALGATELTRPKAPQVRAATGQPVAGVSPLGHPRRLRTVIDVDLLRYDVVWAAAGTPQAVFPTSFAELVRLCDAEPVRLT</sequence>
<protein>
    <submittedName>
        <fullName evidence="3">YbaK/EbsC family protein</fullName>
    </submittedName>
</protein>
<dbReference type="RefSeq" id="WP_370440800.1">
    <property type="nucleotide sequence ID" value="NZ_JBGFTU010000006.1"/>
</dbReference>
<dbReference type="EMBL" id="JBGFTU010000006">
    <property type="protein sequence ID" value="MEZ0164461.1"/>
    <property type="molecule type" value="Genomic_DNA"/>
</dbReference>
<dbReference type="CDD" id="cd04333">
    <property type="entry name" value="ProX_deacylase"/>
    <property type="match status" value="1"/>
</dbReference>
<accession>A0ABV4GYT6</accession>
<organism evidence="3 4">
    <name type="scientific">Kineococcus halophytocola</name>
    <dbReference type="NCBI Taxonomy" id="3234027"/>
    <lineage>
        <taxon>Bacteria</taxon>
        <taxon>Bacillati</taxon>
        <taxon>Actinomycetota</taxon>
        <taxon>Actinomycetes</taxon>
        <taxon>Kineosporiales</taxon>
        <taxon>Kineosporiaceae</taxon>
        <taxon>Kineococcus</taxon>
    </lineage>
</organism>
<proteinExistence type="predicted"/>
<feature type="compositionally biased region" description="Basic and acidic residues" evidence="1">
    <location>
        <begin position="33"/>
        <end position="52"/>
    </location>
</feature>
<keyword evidence="4" id="KW-1185">Reference proteome</keyword>
<reference evidence="3 4" key="1">
    <citation type="submission" date="2024-07" db="EMBL/GenBank/DDBJ databases">
        <authorList>
            <person name="Thanompreechachai J."/>
            <person name="Duangmal K."/>
        </authorList>
    </citation>
    <scope>NUCLEOTIDE SEQUENCE [LARGE SCALE GENOMIC DNA]</scope>
    <source>
        <strain evidence="3 4">LSe6-4</strain>
    </source>
</reference>
<dbReference type="Proteomes" id="UP001565927">
    <property type="component" value="Unassembled WGS sequence"/>
</dbReference>
<dbReference type="Gene3D" id="3.90.960.10">
    <property type="entry name" value="YbaK/aminoacyl-tRNA synthetase-associated domain"/>
    <property type="match status" value="1"/>
</dbReference>
<feature type="region of interest" description="Disordered" evidence="1">
    <location>
        <begin position="29"/>
        <end position="59"/>
    </location>
</feature>
<evidence type="ECO:0000313" key="3">
    <source>
        <dbReference type="EMBL" id="MEZ0164461.1"/>
    </source>
</evidence>
<comment type="caution">
    <text evidence="3">The sequence shown here is derived from an EMBL/GenBank/DDBJ whole genome shotgun (WGS) entry which is preliminary data.</text>
</comment>
<dbReference type="InterPro" id="IPR036754">
    <property type="entry name" value="YbaK/aa-tRNA-synt-asso_dom_sf"/>
</dbReference>
<dbReference type="Pfam" id="PF04073">
    <property type="entry name" value="tRNA_edit"/>
    <property type="match status" value="1"/>
</dbReference>
<evidence type="ECO:0000259" key="2">
    <source>
        <dbReference type="Pfam" id="PF04073"/>
    </source>
</evidence>
<dbReference type="SUPFAM" id="SSF55826">
    <property type="entry name" value="YbaK/ProRS associated domain"/>
    <property type="match status" value="1"/>
</dbReference>
<dbReference type="InterPro" id="IPR007214">
    <property type="entry name" value="YbaK/aa-tRNA-synth-assoc-dom"/>
</dbReference>
<evidence type="ECO:0000313" key="4">
    <source>
        <dbReference type="Proteomes" id="UP001565927"/>
    </source>
</evidence>